<dbReference type="InterPro" id="IPR026881">
    <property type="entry name" value="WYL_dom"/>
</dbReference>
<dbReference type="OrthoDB" id="9815009at2"/>
<dbReference type="PROSITE" id="PS52050">
    <property type="entry name" value="WYL"/>
    <property type="match status" value="1"/>
</dbReference>
<proteinExistence type="predicted"/>
<dbReference type="GO" id="GO:0003700">
    <property type="term" value="F:DNA-binding transcription factor activity"/>
    <property type="evidence" value="ECO:0007669"/>
    <property type="project" value="InterPro"/>
</dbReference>
<evidence type="ECO:0000256" key="2">
    <source>
        <dbReference type="ARBA" id="ARBA00023163"/>
    </source>
</evidence>
<dbReference type="AlphaFoldDB" id="A0A5R9F098"/>
<dbReference type="EMBL" id="SWLG01000013">
    <property type="protein sequence ID" value="TLS36119.1"/>
    <property type="molecule type" value="Genomic_DNA"/>
</dbReference>
<dbReference type="RefSeq" id="WP_138128044.1">
    <property type="nucleotide sequence ID" value="NZ_SWLG01000013.1"/>
</dbReference>
<dbReference type="Proteomes" id="UP000308230">
    <property type="component" value="Unassembled WGS sequence"/>
</dbReference>
<dbReference type="InterPro" id="IPR028349">
    <property type="entry name" value="PafC-like"/>
</dbReference>
<comment type="caution">
    <text evidence="4">The sequence shown here is derived from an EMBL/GenBank/DDBJ whole genome shotgun (WGS) entry which is preliminary data.</text>
</comment>
<dbReference type="Gene3D" id="1.10.10.10">
    <property type="entry name" value="Winged helix-like DNA-binding domain superfamily/Winged helix DNA-binding domain"/>
    <property type="match status" value="1"/>
</dbReference>
<evidence type="ECO:0000259" key="3">
    <source>
        <dbReference type="PROSITE" id="PS51000"/>
    </source>
</evidence>
<evidence type="ECO:0000256" key="1">
    <source>
        <dbReference type="ARBA" id="ARBA00023015"/>
    </source>
</evidence>
<dbReference type="PIRSF" id="PIRSF016838">
    <property type="entry name" value="PafC"/>
    <property type="match status" value="1"/>
</dbReference>
<gene>
    <name evidence="4" type="ORF">FCL54_17190</name>
</gene>
<dbReference type="InterPro" id="IPR001034">
    <property type="entry name" value="DeoR_HTH"/>
</dbReference>
<dbReference type="InterPro" id="IPR051534">
    <property type="entry name" value="CBASS_pafABC_assoc_protein"/>
</dbReference>
<dbReference type="Pfam" id="PF13280">
    <property type="entry name" value="WYL"/>
    <property type="match status" value="1"/>
</dbReference>
<keyword evidence="2" id="KW-0804">Transcription</keyword>
<dbReference type="PANTHER" id="PTHR34580">
    <property type="match status" value="1"/>
</dbReference>
<dbReference type="PROSITE" id="PS51000">
    <property type="entry name" value="HTH_DEOR_2"/>
    <property type="match status" value="1"/>
</dbReference>
<name>A0A5R9F098_9BACL</name>
<dbReference type="InterPro" id="IPR057727">
    <property type="entry name" value="WCX_dom"/>
</dbReference>
<protein>
    <submittedName>
        <fullName evidence="4">YafY family transcriptional regulator</fullName>
    </submittedName>
</protein>
<sequence>MSKTKRLINLMILIHDRKKFNVAELAEEFGVSYRTILRDLEELSSLGVPLYSETGAGGGYFLLHEKFLPPIVFSEEEAIAMFFAYQSLQFYGALPFEAESKAALKKFYHHLPNETKKQIDEMKERIVLWNPHRIDSQSPALLKTLLKAATTKSTVEISYRSFNGVHSRIISPVGLYSYNGYWFCPAYCHKREAYRLFRADRIEAAEFKEHHQLPPTNKITLKDWLQPYRKTEEYALKLIVKLDREGIRRGKSELDLEYLIEEDKDGTGKINTTIPETEASYFAEILWGLGNHVKVQEPVEIIDIFKEKLEDMASLYSEELRNV</sequence>
<keyword evidence="5" id="KW-1185">Reference proteome</keyword>
<organism evidence="4 5">
    <name type="scientific">Exobacillus caeni</name>
    <dbReference type="NCBI Taxonomy" id="2574798"/>
    <lineage>
        <taxon>Bacteria</taxon>
        <taxon>Bacillati</taxon>
        <taxon>Bacillota</taxon>
        <taxon>Bacilli</taxon>
        <taxon>Bacillales</taxon>
        <taxon>Guptibacillaceae</taxon>
        <taxon>Exobacillus</taxon>
    </lineage>
</organism>
<dbReference type="InterPro" id="IPR013196">
    <property type="entry name" value="HTH_11"/>
</dbReference>
<keyword evidence="1" id="KW-0805">Transcription regulation</keyword>
<dbReference type="PANTHER" id="PTHR34580:SF9">
    <property type="entry name" value="SLL5097 PROTEIN"/>
    <property type="match status" value="1"/>
</dbReference>
<reference evidence="4 5" key="1">
    <citation type="submission" date="2019-04" db="EMBL/GenBank/DDBJ databases">
        <title>Bacillus caeni sp. nov., a bacterium isolated from mangrove sediment.</title>
        <authorList>
            <person name="Huang H."/>
            <person name="Mo K."/>
            <person name="Hu Y."/>
        </authorList>
    </citation>
    <scope>NUCLEOTIDE SEQUENCE [LARGE SCALE GENOMIC DNA]</scope>
    <source>
        <strain evidence="4 5">HB172195</strain>
    </source>
</reference>
<feature type="domain" description="HTH deoR-type" evidence="3">
    <location>
        <begin position="3"/>
        <end position="58"/>
    </location>
</feature>
<dbReference type="InterPro" id="IPR036390">
    <property type="entry name" value="WH_DNA-bd_sf"/>
</dbReference>
<accession>A0A5R9F098</accession>
<dbReference type="SUPFAM" id="SSF46785">
    <property type="entry name" value="Winged helix' DNA-binding domain"/>
    <property type="match status" value="1"/>
</dbReference>
<dbReference type="Pfam" id="PF08279">
    <property type="entry name" value="HTH_11"/>
    <property type="match status" value="1"/>
</dbReference>
<evidence type="ECO:0000313" key="5">
    <source>
        <dbReference type="Proteomes" id="UP000308230"/>
    </source>
</evidence>
<dbReference type="InterPro" id="IPR036388">
    <property type="entry name" value="WH-like_DNA-bd_sf"/>
</dbReference>
<evidence type="ECO:0000313" key="4">
    <source>
        <dbReference type="EMBL" id="TLS36119.1"/>
    </source>
</evidence>
<dbReference type="Pfam" id="PF25583">
    <property type="entry name" value="WCX"/>
    <property type="match status" value="1"/>
</dbReference>